<evidence type="ECO:0000256" key="5">
    <source>
        <dbReference type="ARBA" id="ARBA00022741"/>
    </source>
</evidence>
<dbReference type="PROSITE" id="PS00211">
    <property type="entry name" value="ABC_TRANSPORTER_1"/>
    <property type="match status" value="1"/>
</dbReference>
<dbReference type="InterPro" id="IPR003593">
    <property type="entry name" value="AAA+_ATPase"/>
</dbReference>
<keyword evidence="6 11" id="KW-0067">ATP-binding</keyword>
<gene>
    <name evidence="11" type="ORF">F4557_003132</name>
    <name evidence="10" type="ORF">GCM10009546_29590</name>
</gene>
<comment type="subcellular location">
    <subcellularLocation>
        <location evidence="1">Cell membrane</location>
        <topology evidence="1">Peripheral membrane protein</topology>
    </subcellularLocation>
</comment>
<dbReference type="InterPro" id="IPR050388">
    <property type="entry name" value="ABC_Ni/Peptide_Import"/>
</dbReference>
<evidence type="ECO:0000313" key="13">
    <source>
        <dbReference type="Proteomes" id="UP001501427"/>
    </source>
</evidence>
<evidence type="ECO:0000313" key="12">
    <source>
        <dbReference type="Proteomes" id="UP000549343"/>
    </source>
</evidence>
<reference evidence="11 12" key="2">
    <citation type="submission" date="2020-08" db="EMBL/GenBank/DDBJ databases">
        <title>Sequencing the genomes of 1000 actinobacteria strains.</title>
        <authorList>
            <person name="Klenk H.-P."/>
        </authorList>
    </citation>
    <scope>NUCLEOTIDE SEQUENCE [LARGE SCALE GENOMIC DNA]</scope>
    <source>
        <strain evidence="11 12">DSM 44772</strain>
    </source>
</reference>
<accession>A0A7W7ICS1</accession>
<evidence type="ECO:0000256" key="6">
    <source>
        <dbReference type="ARBA" id="ARBA00022840"/>
    </source>
</evidence>
<keyword evidence="13" id="KW-1185">Reference proteome</keyword>
<protein>
    <submittedName>
        <fullName evidence="10">ABC transporter ATP-binding protein</fullName>
    </submittedName>
    <submittedName>
        <fullName evidence="11">Peptide/nickel transport system ATP-binding protein</fullName>
    </submittedName>
</protein>
<dbReference type="EMBL" id="JACHMV010000001">
    <property type="protein sequence ID" value="MBB4774714.1"/>
    <property type="molecule type" value="Genomic_DNA"/>
</dbReference>
<evidence type="ECO:0000256" key="2">
    <source>
        <dbReference type="ARBA" id="ARBA00005417"/>
    </source>
</evidence>
<dbReference type="Pfam" id="PF08352">
    <property type="entry name" value="oligo_HPY"/>
    <property type="match status" value="1"/>
</dbReference>
<keyword evidence="4" id="KW-1003">Cell membrane</keyword>
<keyword evidence="7" id="KW-0472">Membrane</keyword>
<evidence type="ECO:0000256" key="4">
    <source>
        <dbReference type="ARBA" id="ARBA00022475"/>
    </source>
</evidence>
<sequence length="383" mass="41156">MKRLSRRSTPALGHRPPEQTAPDGRPSGTSAPLLVVDDLATEFATPGGPVLALRNAGLVLPQGRTLGVVGESGSGKSVLVRSIMRLLRSRGVRHEGSVRFDGEELLTASNARMRKIWGDRIAMVFQDPMTTLHPNHRIGFQITEALREHLPLSPDEAQDRALRLLESVAIPEPARRLRQYPHEMSGGMRQRIVIAIAIACAPDLLLADEPTTALDVTVQAQVLDLLSLHQSRRGMAMILVSHDLAVVSSRTDELAVMYSGQIVESGPTAAVLDAPLMPYTAALLRSTPTVDKAPGTRLHTIPGEPLPPERRVTGCRFASRCRYAVERCLTTEPPLAATPGGRGYRCHLPLDGTAAQEALAANLARGRTAAGLAVTETDVVRGA</sequence>
<proteinExistence type="inferred from homology"/>
<dbReference type="PANTHER" id="PTHR43297">
    <property type="entry name" value="OLIGOPEPTIDE TRANSPORT ATP-BINDING PROTEIN APPD"/>
    <property type="match status" value="1"/>
</dbReference>
<organism evidence="11 12">
    <name type="scientific">Actinomadura livida</name>
    <dbReference type="NCBI Taxonomy" id="79909"/>
    <lineage>
        <taxon>Bacteria</taxon>
        <taxon>Bacillati</taxon>
        <taxon>Actinomycetota</taxon>
        <taxon>Actinomycetes</taxon>
        <taxon>Streptosporangiales</taxon>
        <taxon>Thermomonosporaceae</taxon>
        <taxon>Actinomadura</taxon>
    </lineage>
</organism>
<dbReference type="GO" id="GO:0005886">
    <property type="term" value="C:plasma membrane"/>
    <property type="evidence" value="ECO:0007669"/>
    <property type="project" value="UniProtKB-SubCell"/>
</dbReference>
<evidence type="ECO:0000259" key="9">
    <source>
        <dbReference type="PROSITE" id="PS50893"/>
    </source>
</evidence>
<dbReference type="CDD" id="cd03257">
    <property type="entry name" value="ABC_NikE_OppD_transporters"/>
    <property type="match status" value="1"/>
</dbReference>
<dbReference type="InterPro" id="IPR017871">
    <property type="entry name" value="ABC_transporter-like_CS"/>
</dbReference>
<dbReference type="Proteomes" id="UP000549343">
    <property type="component" value="Unassembled WGS sequence"/>
</dbReference>
<dbReference type="PANTHER" id="PTHR43297:SF2">
    <property type="entry name" value="DIPEPTIDE TRANSPORT ATP-BINDING PROTEIN DPPD"/>
    <property type="match status" value="1"/>
</dbReference>
<dbReference type="FunFam" id="3.40.50.300:FF:000016">
    <property type="entry name" value="Oligopeptide ABC transporter ATP-binding component"/>
    <property type="match status" value="1"/>
</dbReference>
<reference evidence="10 13" key="1">
    <citation type="journal article" date="2019" name="Int. J. Syst. Evol. Microbiol.">
        <title>The Global Catalogue of Microorganisms (GCM) 10K type strain sequencing project: providing services to taxonomists for standard genome sequencing and annotation.</title>
        <authorList>
            <consortium name="The Broad Institute Genomics Platform"/>
            <consortium name="The Broad Institute Genome Sequencing Center for Infectious Disease"/>
            <person name="Wu L."/>
            <person name="Ma J."/>
        </authorList>
    </citation>
    <scope>NUCLEOTIDE SEQUENCE [LARGE SCALE GENOMIC DNA]</scope>
    <source>
        <strain evidence="10 13">JCM 10667</strain>
    </source>
</reference>
<dbReference type="Proteomes" id="UP001501427">
    <property type="component" value="Unassembled WGS sequence"/>
</dbReference>
<dbReference type="GO" id="GO:0016887">
    <property type="term" value="F:ATP hydrolysis activity"/>
    <property type="evidence" value="ECO:0007669"/>
    <property type="project" value="InterPro"/>
</dbReference>
<dbReference type="InterPro" id="IPR003439">
    <property type="entry name" value="ABC_transporter-like_ATP-bd"/>
</dbReference>
<reference evidence="10" key="3">
    <citation type="submission" date="2023-12" db="EMBL/GenBank/DDBJ databases">
        <authorList>
            <person name="Sun Q."/>
            <person name="Inoue M."/>
        </authorList>
    </citation>
    <scope>NUCLEOTIDE SEQUENCE</scope>
    <source>
        <strain evidence="10">JCM 10667</strain>
    </source>
</reference>
<feature type="region of interest" description="Disordered" evidence="8">
    <location>
        <begin position="1"/>
        <end position="30"/>
    </location>
</feature>
<comment type="similarity">
    <text evidence="2">Belongs to the ABC transporter superfamily.</text>
</comment>
<dbReference type="EMBL" id="BAAAHD010000025">
    <property type="protein sequence ID" value="GAA0565464.1"/>
    <property type="molecule type" value="Genomic_DNA"/>
</dbReference>
<dbReference type="NCBIfam" id="TIGR01727">
    <property type="entry name" value="oligo_HPY"/>
    <property type="match status" value="1"/>
</dbReference>
<dbReference type="GO" id="GO:0015833">
    <property type="term" value="P:peptide transport"/>
    <property type="evidence" value="ECO:0007669"/>
    <property type="project" value="InterPro"/>
</dbReference>
<dbReference type="InterPro" id="IPR027417">
    <property type="entry name" value="P-loop_NTPase"/>
</dbReference>
<evidence type="ECO:0000313" key="11">
    <source>
        <dbReference type="EMBL" id="MBB4774714.1"/>
    </source>
</evidence>
<dbReference type="SUPFAM" id="SSF52540">
    <property type="entry name" value="P-loop containing nucleoside triphosphate hydrolases"/>
    <property type="match status" value="1"/>
</dbReference>
<comment type="caution">
    <text evidence="11">The sequence shown here is derived from an EMBL/GenBank/DDBJ whole genome shotgun (WGS) entry which is preliminary data.</text>
</comment>
<dbReference type="RefSeq" id="WP_184883546.1">
    <property type="nucleotide sequence ID" value="NZ_BAAAHD010000025.1"/>
</dbReference>
<evidence type="ECO:0000256" key="3">
    <source>
        <dbReference type="ARBA" id="ARBA00022448"/>
    </source>
</evidence>
<dbReference type="AlphaFoldDB" id="A0A7W7ICS1"/>
<dbReference type="Pfam" id="PF00005">
    <property type="entry name" value="ABC_tran"/>
    <property type="match status" value="1"/>
</dbReference>
<dbReference type="Gene3D" id="3.40.50.300">
    <property type="entry name" value="P-loop containing nucleotide triphosphate hydrolases"/>
    <property type="match status" value="1"/>
</dbReference>
<evidence type="ECO:0000256" key="1">
    <source>
        <dbReference type="ARBA" id="ARBA00004202"/>
    </source>
</evidence>
<dbReference type="SMART" id="SM00382">
    <property type="entry name" value="AAA"/>
    <property type="match status" value="1"/>
</dbReference>
<evidence type="ECO:0000256" key="7">
    <source>
        <dbReference type="ARBA" id="ARBA00023136"/>
    </source>
</evidence>
<keyword evidence="3" id="KW-0813">Transport</keyword>
<evidence type="ECO:0000313" key="10">
    <source>
        <dbReference type="EMBL" id="GAA0565464.1"/>
    </source>
</evidence>
<keyword evidence="5" id="KW-0547">Nucleotide-binding</keyword>
<dbReference type="InterPro" id="IPR013563">
    <property type="entry name" value="Oligopep_ABC_C"/>
</dbReference>
<name>A0A7W7ICS1_9ACTN</name>
<feature type="domain" description="ABC transporter" evidence="9">
    <location>
        <begin position="34"/>
        <end position="284"/>
    </location>
</feature>
<evidence type="ECO:0000256" key="8">
    <source>
        <dbReference type="SAM" id="MobiDB-lite"/>
    </source>
</evidence>
<dbReference type="PROSITE" id="PS50893">
    <property type="entry name" value="ABC_TRANSPORTER_2"/>
    <property type="match status" value="1"/>
</dbReference>
<dbReference type="GO" id="GO:0005524">
    <property type="term" value="F:ATP binding"/>
    <property type="evidence" value="ECO:0007669"/>
    <property type="project" value="UniProtKB-KW"/>
</dbReference>